<name>A5G488_GEOUR</name>
<gene>
    <name evidence="1" type="ordered locus">Gura_2427</name>
</gene>
<sequence length="298" mass="32652">MVKIFSIIILSLTLFQETAAGSQEVVVVQSLRVKPYDDALRGFKSVYAGKIKKLILPETEGADAVRTVREAKPGMILAIGAEALAKVRRIKDIPIVYLMVLNPHAPLQGEENITGVSMSIPPEKQLAALQKVLPNVRRVGLLYDPAKTGFLVKKAQLAARAAGIELVAKEVHRPKDVPELANSMKEHIQAFWMFPDTTVVTPETVNFLLLFSMENRIPMFAFSNKYVEAGALMSLDIDAFNLGKQAGEAAGKILSGADVREILRFDAKNAVLTINVKTAKKMGITVSDEVMTKARKVR</sequence>
<dbReference type="HOGENOM" id="CLU_058196_4_2_7"/>
<dbReference type="PANTHER" id="PTHR35271">
    <property type="entry name" value="ABC TRANSPORTER, SUBSTRATE-BINDING LIPOPROTEIN-RELATED"/>
    <property type="match status" value="1"/>
</dbReference>
<evidence type="ECO:0000313" key="2">
    <source>
        <dbReference type="Proteomes" id="UP000006695"/>
    </source>
</evidence>
<dbReference type="Proteomes" id="UP000006695">
    <property type="component" value="Chromosome"/>
</dbReference>
<dbReference type="KEGG" id="gur:Gura_2427"/>
<dbReference type="PANTHER" id="PTHR35271:SF1">
    <property type="entry name" value="ABC TRANSPORTER, SUBSTRATE-BINDING LIPOPROTEIN"/>
    <property type="match status" value="1"/>
</dbReference>
<dbReference type="Pfam" id="PF04392">
    <property type="entry name" value="ABC_sub_bind"/>
    <property type="match status" value="1"/>
</dbReference>
<dbReference type="AlphaFoldDB" id="A5G488"/>
<accession>A5G488</accession>
<evidence type="ECO:0008006" key="3">
    <source>
        <dbReference type="Google" id="ProtNLM"/>
    </source>
</evidence>
<dbReference type="InterPro" id="IPR007487">
    <property type="entry name" value="ABC_transpt-TYRBP-like"/>
</dbReference>
<reference evidence="1 2" key="1">
    <citation type="submission" date="2007-05" db="EMBL/GenBank/DDBJ databases">
        <title>Complete sequence of Geobacter uraniireducens Rf4.</title>
        <authorList>
            <consortium name="US DOE Joint Genome Institute"/>
            <person name="Copeland A."/>
            <person name="Lucas S."/>
            <person name="Lapidus A."/>
            <person name="Barry K."/>
            <person name="Detter J.C."/>
            <person name="Glavina del Rio T."/>
            <person name="Hammon N."/>
            <person name="Israni S."/>
            <person name="Dalin E."/>
            <person name="Tice H."/>
            <person name="Pitluck S."/>
            <person name="Chertkov O."/>
            <person name="Brettin T."/>
            <person name="Bruce D."/>
            <person name="Han C."/>
            <person name="Schmutz J."/>
            <person name="Larimer F."/>
            <person name="Land M."/>
            <person name="Hauser L."/>
            <person name="Kyrpides N."/>
            <person name="Mikhailova N."/>
            <person name="Shelobolina E."/>
            <person name="Aklujkar M."/>
            <person name="Lovley D."/>
            <person name="Richardson P."/>
        </authorList>
    </citation>
    <scope>NUCLEOTIDE SEQUENCE [LARGE SCALE GENOMIC DNA]</scope>
    <source>
        <strain evidence="1 2">Rf4</strain>
    </source>
</reference>
<dbReference type="EMBL" id="CP000698">
    <property type="protein sequence ID" value="ABQ26606.1"/>
    <property type="molecule type" value="Genomic_DNA"/>
</dbReference>
<protein>
    <recommendedName>
        <fullName evidence="3">ABC transporter substrate-binding protein</fullName>
    </recommendedName>
</protein>
<evidence type="ECO:0000313" key="1">
    <source>
        <dbReference type="EMBL" id="ABQ26606.1"/>
    </source>
</evidence>
<dbReference type="Gene3D" id="3.40.50.2300">
    <property type="match status" value="2"/>
</dbReference>
<dbReference type="RefSeq" id="WP_011939296.1">
    <property type="nucleotide sequence ID" value="NC_009483.1"/>
</dbReference>
<dbReference type="CDD" id="cd06325">
    <property type="entry name" value="PBP1_ABC_unchar_transporter"/>
    <property type="match status" value="1"/>
</dbReference>
<organism evidence="1 2">
    <name type="scientific">Geotalea uraniireducens (strain Rf4)</name>
    <name type="common">Geobacter uraniireducens</name>
    <dbReference type="NCBI Taxonomy" id="351605"/>
    <lineage>
        <taxon>Bacteria</taxon>
        <taxon>Pseudomonadati</taxon>
        <taxon>Thermodesulfobacteriota</taxon>
        <taxon>Desulfuromonadia</taxon>
        <taxon>Geobacterales</taxon>
        <taxon>Geobacteraceae</taxon>
        <taxon>Geotalea</taxon>
    </lineage>
</organism>
<dbReference type="STRING" id="351605.Gura_2427"/>
<keyword evidence="2" id="KW-1185">Reference proteome</keyword>
<proteinExistence type="predicted"/>
<dbReference type="OrthoDB" id="9776955at2"/>